<evidence type="ECO:0000313" key="2">
    <source>
        <dbReference type="Proteomes" id="UP001162992"/>
    </source>
</evidence>
<accession>A0ACC2C3Y7</accession>
<comment type="caution">
    <text evidence="1">The sequence shown here is derived from an EMBL/GenBank/DDBJ whole genome shotgun (WGS) entry which is preliminary data.</text>
</comment>
<evidence type="ECO:0000313" key="1">
    <source>
        <dbReference type="EMBL" id="KAJ7536719.1"/>
    </source>
</evidence>
<reference evidence="2" key="1">
    <citation type="journal article" date="2024" name="Proc. Natl. Acad. Sci. U.S.A.">
        <title>Extraordinary preservation of gene collinearity over three hundred million years revealed in homosporous lycophytes.</title>
        <authorList>
            <person name="Li C."/>
            <person name="Wickell D."/>
            <person name="Kuo L.Y."/>
            <person name="Chen X."/>
            <person name="Nie B."/>
            <person name="Liao X."/>
            <person name="Peng D."/>
            <person name="Ji J."/>
            <person name="Jenkins J."/>
            <person name="Williams M."/>
            <person name="Shu S."/>
            <person name="Plott C."/>
            <person name="Barry K."/>
            <person name="Rajasekar S."/>
            <person name="Grimwood J."/>
            <person name="Han X."/>
            <person name="Sun S."/>
            <person name="Hou Z."/>
            <person name="He W."/>
            <person name="Dai G."/>
            <person name="Sun C."/>
            <person name="Schmutz J."/>
            <person name="Leebens-Mack J.H."/>
            <person name="Li F.W."/>
            <person name="Wang L."/>
        </authorList>
    </citation>
    <scope>NUCLEOTIDE SEQUENCE [LARGE SCALE GENOMIC DNA]</scope>
    <source>
        <strain evidence="2">cv. PW_Plant_1</strain>
    </source>
</reference>
<gene>
    <name evidence="1" type="ORF">O6H91_12G079400</name>
</gene>
<proteinExistence type="predicted"/>
<name>A0ACC2C3Y7_DIPCM</name>
<organism evidence="1 2">
    <name type="scientific">Diphasiastrum complanatum</name>
    <name type="common">Issler's clubmoss</name>
    <name type="synonym">Lycopodium complanatum</name>
    <dbReference type="NCBI Taxonomy" id="34168"/>
    <lineage>
        <taxon>Eukaryota</taxon>
        <taxon>Viridiplantae</taxon>
        <taxon>Streptophyta</taxon>
        <taxon>Embryophyta</taxon>
        <taxon>Tracheophyta</taxon>
        <taxon>Lycopodiopsida</taxon>
        <taxon>Lycopodiales</taxon>
        <taxon>Lycopodiaceae</taxon>
        <taxon>Lycopodioideae</taxon>
        <taxon>Diphasiastrum</taxon>
    </lineage>
</organism>
<dbReference type="Proteomes" id="UP001162992">
    <property type="component" value="Chromosome 12"/>
</dbReference>
<protein>
    <submittedName>
        <fullName evidence="1">Uncharacterized protein</fullName>
    </submittedName>
</protein>
<keyword evidence="2" id="KW-1185">Reference proteome</keyword>
<dbReference type="EMBL" id="CM055103">
    <property type="protein sequence ID" value="KAJ7536719.1"/>
    <property type="molecule type" value="Genomic_DNA"/>
</dbReference>
<sequence>MEPAFFSAAHLFYQDRQKSEEEEDLNEEMKENTAVEDTASFLERDHLFPNMVLHIREFSFHQLNANLLWPGACIFAKWLDTHHYLFQGQRVLELGSGTGALAIFLKKAYLLDITTSDYDDEEIESNIAYNCKLNGVSALPHIKHNWGEPFPVRKPDWSLIIASDILLYTKQYENLIKSIKYLLEKYVSDKCEEQVEGPICDGRFLVCQEHEEISKMPVDAMQLVDSVMRSYNGDSHSLQSSNTKDLHKATSCLQGRESQSRPPSRLPEPCFLMSWRRRIPKKDEAYFFEGCKRARLLVQDFGSRVYCFSQSR</sequence>